<evidence type="ECO:0000256" key="2">
    <source>
        <dbReference type="ARBA" id="ARBA00023002"/>
    </source>
</evidence>
<comment type="caution">
    <text evidence="3">The sequence shown here is derived from an EMBL/GenBank/DDBJ whole genome shotgun (WGS) entry which is preliminary data.</text>
</comment>
<evidence type="ECO:0000256" key="1">
    <source>
        <dbReference type="ARBA" id="ARBA00006484"/>
    </source>
</evidence>
<protein>
    <submittedName>
        <fullName evidence="3">3-oxoacyl-ACP reductase FabG</fullName>
    </submittedName>
</protein>
<dbReference type="SUPFAM" id="SSF51735">
    <property type="entry name" value="NAD(P)-binding Rossmann-fold domains"/>
    <property type="match status" value="1"/>
</dbReference>
<dbReference type="AlphaFoldDB" id="A0A931M1U0"/>
<dbReference type="PRINTS" id="PR00081">
    <property type="entry name" value="GDHRDH"/>
</dbReference>
<dbReference type="PANTHER" id="PTHR42760:SF40">
    <property type="entry name" value="3-OXOACYL-[ACYL-CARRIER-PROTEIN] REDUCTASE, CHLOROPLASTIC"/>
    <property type="match status" value="1"/>
</dbReference>
<dbReference type="PRINTS" id="PR00080">
    <property type="entry name" value="SDRFAMILY"/>
</dbReference>
<gene>
    <name evidence="3" type="primary">fabG</name>
    <name evidence="3" type="ORF">HYR64_09980</name>
</gene>
<dbReference type="PANTHER" id="PTHR42760">
    <property type="entry name" value="SHORT-CHAIN DEHYDROGENASES/REDUCTASES FAMILY MEMBER"/>
    <property type="match status" value="1"/>
</dbReference>
<dbReference type="InterPro" id="IPR002347">
    <property type="entry name" value="SDR_fam"/>
</dbReference>
<dbReference type="NCBIfam" id="NF009466">
    <property type="entry name" value="PRK12826.1-2"/>
    <property type="match status" value="1"/>
</dbReference>
<dbReference type="Proteomes" id="UP000727962">
    <property type="component" value="Unassembled WGS sequence"/>
</dbReference>
<sequence>MGRAGAAVACVATSEAGASGTAKTIVTAGANAKAYGCDVSDSAAVDALFVKVGEELGAPLILVNNAGVAVDALVMRMKDEDWDRVLNVNLKGAFMCIRAASRAMMKSRYGRIVNVSSVVGLHGAPGQANYAASKAGLIGLTKSVAKELGSRGITCNAIAPGYIATDMTTALPAEFREYVVKQAPAGRLGTPEDVAPAVCFLCSEEAAYITGQVLTIDGGLLL</sequence>
<dbReference type="Pfam" id="PF13561">
    <property type="entry name" value="adh_short_C2"/>
    <property type="match status" value="1"/>
</dbReference>
<accession>A0A931M1U0</accession>
<dbReference type="EMBL" id="JACOSL010000062">
    <property type="protein sequence ID" value="MBI1757421.1"/>
    <property type="molecule type" value="Genomic_DNA"/>
</dbReference>
<comment type="similarity">
    <text evidence="1">Belongs to the short-chain dehydrogenases/reductases (SDR) family.</text>
</comment>
<dbReference type="GO" id="GO:0016616">
    <property type="term" value="F:oxidoreductase activity, acting on the CH-OH group of donors, NAD or NADP as acceptor"/>
    <property type="evidence" value="ECO:0007669"/>
    <property type="project" value="TreeGrafter"/>
</dbReference>
<dbReference type="InterPro" id="IPR020904">
    <property type="entry name" value="Sc_DH/Rdtase_CS"/>
</dbReference>
<evidence type="ECO:0000313" key="4">
    <source>
        <dbReference type="Proteomes" id="UP000727962"/>
    </source>
</evidence>
<dbReference type="Gene3D" id="3.40.50.720">
    <property type="entry name" value="NAD(P)-binding Rossmann-like Domain"/>
    <property type="match status" value="1"/>
</dbReference>
<reference evidence="3" key="1">
    <citation type="submission" date="2020-07" db="EMBL/GenBank/DDBJ databases">
        <title>Huge and variable diversity of episymbiotic CPR bacteria and DPANN archaea in groundwater ecosystems.</title>
        <authorList>
            <person name="He C.Y."/>
            <person name="Keren R."/>
            <person name="Whittaker M."/>
            <person name="Farag I.F."/>
            <person name="Doudna J."/>
            <person name="Cate J.H.D."/>
            <person name="Banfield J.F."/>
        </authorList>
    </citation>
    <scope>NUCLEOTIDE SEQUENCE</scope>
    <source>
        <strain evidence="3">NC_groundwater_17_Pr7_B-0.1um_64_12</strain>
    </source>
</reference>
<dbReference type="GO" id="GO:0030497">
    <property type="term" value="P:fatty acid elongation"/>
    <property type="evidence" value="ECO:0007669"/>
    <property type="project" value="TreeGrafter"/>
</dbReference>
<keyword evidence="2" id="KW-0560">Oxidoreductase</keyword>
<proteinExistence type="inferred from homology"/>
<dbReference type="InterPro" id="IPR036291">
    <property type="entry name" value="NAD(P)-bd_dom_sf"/>
</dbReference>
<evidence type="ECO:0000313" key="3">
    <source>
        <dbReference type="EMBL" id="MBI1757421.1"/>
    </source>
</evidence>
<organism evidence="3 4">
    <name type="scientific">Fimbriimonas ginsengisoli</name>
    <dbReference type="NCBI Taxonomy" id="1005039"/>
    <lineage>
        <taxon>Bacteria</taxon>
        <taxon>Bacillati</taxon>
        <taxon>Armatimonadota</taxon>
        <taxon>Fimbriimonadia</taxon>
        <taxon>Fimbriimonadales</taxon>
        <taxon>Fimbriimonadaceae</taxon>
        <taxon>Fimbriimonas</taxon>
    </lineage>
</organism>
<dbReference type="PROSITE" id="PS00061">
    <property type="entry name" value="ADH_SHORT"/>
    <property type="match status" value="1"/>
</dbReference>
<name>A0A931M1U0_FIMGI</name>
<dbReference type="FunFam" id="3.40.50.720:FF:000173">
    <property type="entry name" value="3-oxoacyl-[acyl-carrier protein] reductase"/>
    <property type="match status" value="1"/>
</dbReference>